<dbReference type="OrthoDB" id="9897775at2"/>
<dbReference type="EMBL" id="FWPT01000004">
    <property type="protein sequence ID" value="SMA46703.1"/>
    <property type="molecule type" value="Genomic_DNA"/>
</dbReference>
<dbReference type="RefSeq" id="WP_087109816.1">
    <property type="nucleotide sequence ID" value="NZ_CBCSCN010000002.1"/>
</dbReference>
<evidence type="ECO:0000313" key="2">
    <source>
        <dbReference type="EMBL" id="SMA46703.1"/>
    </source>
</evidence>
<dbReference type="Proteomes" id="UP000196573">
    <property type="component" value="Unassembled WGS sequence"/>
</dbReference>
<accession>A0A1X7AK15</accession>
<protein>
    <submittedName>
        <fullName evidence="2">Uncharacterized protein</fullName>
    </submittedName>
</protein>
<feature type="region of interest" description="Disordered" evidence="1">
    <location>
        <begin position="1"/>
        <end position="32"/>
    </location>
</feature>
<reference evidence="2 3" key="1">
    <citation type="submission" date="2017-03" db="EMBL/GenBank/DDBJ databases">
        <authorList>
            <person name="Afonso C.L."/>
            <person name="Miller P.J."/>
            <person name="Scott M.A."/>
            <person name="Spackman E."/>
            <person name="Goraichik I."/>
            <person name="Dimitrov K.M."/>
            <person name="Suarez D.L."/>
            <person name="Swayne D.E."/>
        </authorList>
    </citation>
    <scope>NUCLEOTIDE SEQUENCE [LARGE SCALE GENOMIC DNA]</scope>
    <source>
        <strain evidence="2">SB41UT1</strain>
    </source>
</reference>
<dbReference type="InterPro" id="IPR058059">
    <property type="entry name" value="PA3496-like"/>
</dbReference>
<feature type="compositionally biased region" description="Basic and acidic residues" evidence="1">
    <location>
        <begin position="1"/>
        <end position="12"/>
    </location>
</feature>
<dbReference type="NCBIfam" id="NF046101">
    <property type="entry name" value="PA3496_fam"/>
    <property type="match status" value="1"/>
</dbReference>
<evidence type="ECO:0000313" key="3">
    <source>
        <dbReference type="Proteomes" id="UP000196573"/>
    </source>
</evidence>
<gene>
    <name evidence="2" type="ORF">EHSB41UT_02242</name>
</gene>
<dbReference type="AlphaFoldDB" id="A0A1X7AK15"/>
<keyword evidence="3" id="KW-1185">Reference proteome</keyword>
<proteinExistence type="predicted"/>
<sequence>MATTVVEEKASDLYDLTPGQDNTEMPEKTSQKQLYIRRAIEDRMEQKRLEEMSEDSYWDNL</sequence>
<organism evidence="2 3">
    <name type="scientific">Parendozoicomonas haliclonae</name>
    <dbReference type="NCBI Taxonomy" id="1960125"/>
    <lineage>
        <taxon>Bacteria</taxon>
        <taxon>Pseudomonadati</taxon>
        <taxon>Pseudomonadota</taxon>
        <taxon>Gammaproteobacteria</taxon>
        <taxon>Oceanospirillales</taxon>
        <taxon>Endozoicomonadaceae</taxon>
        <taxon>Parendozoicomonas</taxon>
    </lineage>
</organism>
<name>A0A1X7AK15_9GAMM</name>
<evidence type="ECO:0000256" key="1">
    <source>
        <dbReference type="SAM" id="MobiDB-lite"/>
    </source>
</evidence>